<keyword evidence="1" id="KW-0472">Membrane</keyword>
<name>A0A0C3BV47_PILCF</name>
<protein>
    <submittedName>
        <fullName evidence="2">Uncharacterized protein</fullName>
    </submittedName>
</protein>
<keyword evidence="3" id="KW-1185">Reference proteome</keyword>
<evidence type="ECO:0000313" key="3">
    <source>
        <dbReference type="Proteomes" id="UP000054166"/>
    </source>
</evidence>
<keyword evidence="1" id="KW-1133">Transmembrane helix</keyword>
<dbReference type="InParanoid" id="A0A0C3BV47"/>
<proteinExistence type="predicted"/>
<accession>A0A0C3BV47</accession>
<reference evidence="2 3" key="1">
    <citation type="submission" date="2014-04" db="EMBL/GenBank/DDBJ databases">
        <authorList>
            <consortium name="DOE Joint Genome Institute"/>
            <person name="Kuo A."/>
            <person name="Tarkka M."/>
            <person name="Buscot F."/>
            <person name="Kohler A."/>
            <person name="Nagy L.G."/>
            <person name="Floudas D."/>
            <person name="Copeland A."/>
            <person name="Barry K.W."/>
            <person name="Cichocki N."/>
            <person name="Veneault-Fourrey C."/>
            <person name="LaButti K."/>
            <person name="Lindquist E.A."/>
            <person name="Lipzen A."/>
            <person name="Lundell T."/>
            <person name="Morin E."/>
            <person name="Murat C."/>
            <person name="Sun H."/>
            <person name="Tunlid A."/>
            <person name="Henrissat B."/>
            <person name="Grigoriev I.V."/>
            <person name="Hibbett D.S."/>
            <person name="Martin F."/>
            <person name="Nordberg H.P."/>
            <person name="Cantor M.N."/>
            <person name="Hua S.X."/>
        </authorList>
    </citation>
    <scope>NUCLEOTIDE SEQUENCE [LARGE SCALE GENOMIC DNA]</scope>
    <source>
        <strain evidence="2 3">F 1598</strain>
    </source>
</reference>
<reference evidence="3" key="2">
    <citation type="submission" date="2015-01" db="EMBL/GenBank/DDBJ databases">
        <title>Evolutionary Origins and Diversification of the Mycorrhizal Mutualists.</title>
        <authorList>
            <consortium name="DOE Joint Genome Institute"/>
            <consortium name="Mycorrhizal Genomics Consortium"/>
            <person name="Kohler A."/>
            <person name="Kuo A."/>
            <person name="Nagy L.G."/>
            <person name="Floudas D."/>
            <person name="Copeland A."/>
            <person name="Barry K.W."/>
            <person name="Cichocki N."/>
            <person name="Veneault-Fourrey C."/>
            <person name="LaButti K."/>
            <person name="Lindquist E.A."/>
            <person name="Lipzen A."/>
            <person name="Lundell T."/>
            <person name="Morin E."/>
            <person name="Murat C."/>
            <person name="Riley R."/>
            <person name="Ohm R."/>
            <person name="Sun H."/>
            <person name="Tunlid A."/>
            <person name="Henrissat B."/>
            <person name="Grigoriev I.V."/>
            <person name="Hibbett D.S."/>
            <person name="Martin F."/>
        </authorList>
    </citation>
    <scope>NUCLEOTIDE SEQUENCE [LARGE SCALE GENOMIC DNA]</scope>
    <source>
        <strain evidence="3">F 1598</strain>
    </source>
</reference>
<dbReference type="HOGENOM" id="CLU_2146797_0_0_1"/>
<dbReference type="Proteomes" id="UP000054166">
    <property type="component" value="Unassembled WGS sequence"/>
</dbReference>
<organism evidence="2 3">
    <name type="scientific">Piloderma croceum (strain F 1598)</name>
    <dbReference type="NCBI Taxonomy" id="765440"/>
    <lineage>
        <taxon>Eukaryota</taxon>
        <taxon>Fungi</taxon>
        <taxon>Dikarya</taxon>
        <taxon>Basidiomycota</taxon>
        <taxon>Agaricomycotina</taxon>
        <taxon>Agaricomycetes</taxon>
        <taxon>Agaricomycetidae</taxon>
        <taxon>Atheliales</taxon>
        <taxon>Atheliaceae</taxon>
        <taxon>Piloderma</taxon>
    </lineage>
</organism>
<feature type="transmembrane region" description="Helical" evidence="1">
    <location>
        <begin position="34"/>
        <end position="57"/>
    </location>
</feature>
<evidence type="ECO:0000313" key="2">
    <source>
        <dbReference type="EMBL" id="KIM90428.1"/>
    </source>
</evidence>
<gene>
    <name evidence="2" type="ORF">PILCRDRAFT_182984</name>
</gene>
<evidence type="ECO:0000256" key="1">
    <source>
        <dbReference type="SAM" id="Phobius"/>
    </source>
</evidence>
<sequence length="112" mass="13286">MSTSFWGPECAARGWFCNNGNFSRDGIKYFRTSVIHLGYIFIVAVSKLYTCIYLELFRNLLSPLQFRELQGANIPQKQAIRRLYVHIKNLQFIYFRIDVNWITVRLRDQSKT</sequence>
<dbReference type="EMBL" id="KN832973">
    <property type="protein sequence ID" value="KIM90428.1"/>
    <property type="molecule type" value="Genomic_DNA"/>
</dbReference>
<dbReference type="AlphaFoldDB" id="A0A0C3BV47"/>
<keyword evidence="1" id="KW-0812">Transmembrane</keyword>